<dbReference type="GO" id="GO:0000272">
    <property type="term" value="P:polysaccharide catabolic process"/>
    <property type="evidence" value="ECO:0007669"/>
    <property type="project" value="UniProtKB-KW"/>
</dbReference>
<keyword evidence="2 8" id="KW-0378">Hydrolase</keyword>
<dbReference type="InterPro" id="IPR014756">
    <property type="entry name" value="Ig_E-set"/>
</dbReference>
<dbReference type="CDD" id="cd02850">
    <property type="entry name" value="E_set_Cellulase_N"/>
    <property type="match status" value="1"/>
</dbReference>
<evidence type="ECO:0000259" key="7">
    <source>
        <dbReference type="Pfam" id="PF02927"/>
    </source>
</evidence>
<gene>
    <name evidence="8" type="ORF">K05K4_25950</name>
</gene>
<proteinExistence type="inferred from homology"/>
<dbReference type="InterPro" id="IPR008928">
    <property type="entry name" value="6-hairpin_glycosidase_sf"/>
</dbReference>
<protein>
    <submittedName>
        <fullName evidence="8">Glycosyl hydrolase family 9</fullName>
    </submittedName>
</protein>
<evidence type="ECO:0000256" key="3">
    <source>
        <dbReference type="ARBA" id="ARBA00023277"/>
    </source>
</evidence>
<dbReference type="InterPro" id="IPR012341">
    <property type="entry name" value="6hp_glycosidase-like_sf"/>
</dbReference>
<dbReference type="InterPro" id="IPR004197">
    <property type="entry name" value="Cellulase_Ig-like"/>
</dbReference>
<accession>A0A1W6U8R4</accession>
<reference evidence="8" key="1">
    <citation type="submission" date="2016-10" db="EMBL/GenBank/DDBJ databases">
        <title>The High Quality Genome of Vibrio alginolyticus K01M1.</title>
        <authorList>
            <person name="Wendling C."/>
            <person name="Chibani C.M."/>
            <person name="Hertel R."/>
            <person name="Sproer C."/>
            <person name="Bunk B."/>
            <person name="Overmann J."/>
            <person name="Roth O."/>
            <person name="Liesegang H."/>
        </authorList>
    </citation>
    <scope>NUCLEOTIDE SEQUENCE</scope>
    <source>
        <strain evidence="8">K05K4</strain>
    </source>
</reference>
<dbReference type="EMBL" id="CP017902">
    <property type="protein sequence ID" value="ARP19415.1"/>
    <property type="molecule type" value="Genomic_DNA"/>
</dbReference>
<dbReference type="RefSeq" id="WP_086047027.1">
    <property type="nucleotide sequence ID" value="NZ_CP017889.1"/>
</dbReference>
<evidence type="ECO:0000256" key="4">
    <source>
        <dbReference type="ARBA" id="ARBA00023295"/>
    </source>
</evidence>
<evidence type="ECO:0000256" key="1">
    <source>
        <dbReference type="ARBA" id="ARBA00007072"/>
    </source>
</evidence>
<dbReference type="Gene3D" id="2.60.40.10">
    <property type="entry name" value="Immunoglobulins"/>
    <property type="match status" value="1"/>
</dbReference>
<comment type="similarity">
    <text evidence="1">Belongs to the glycosyl hydrolase 9 (cellulase E) family.</text>
</comment>
<dbReference type="SUPFAM" id="SSF81296">
    <property type="entry name" value="E set domains"/>
    <property type="match status" value="1"/>
</dbReference>
<dbReference type="PANTHER" id="PTHR22298">
    <property type="entry name" value="ENDO-1,4-BETA-GLUCANASE"/>
    <property type="match status" value="1"/>
</dbReference>
<dbReference type="AlphaFoldDB" id="A0A1W6U8R4"/>
<dbReference type="Gene3D" id="1.50.10.10">
    <property type="match status" value="1"/>
</dbReference>
<sequence>MLLLTNHIGYERLGPKKAIIQTEQPHLSSYTAQLICATSEQTVATFAVEEQGKVANWHQGYFYLIDFSSFTTSGDYFLQVEDTRSSSFIVGEHILLDQTLSDVIHYFKSQRCGGIFDQQDRQLPVLNSNKKVDVHGGWYDASGDVSKYLSHLSYANYLNPQQTPMVVWNILKGVSLLEGSEEIAAFTRTRLIEEALFGADFLVRMQNEKGFFYMTVFDKWSKDTAQREICAYETQLGHKFDDYQAGFRQGGGVAIAALAAASRLSVHGEYDQQKYRNAAENGYWHLKEHNTQYLNDGEENIIDEYCALLACVELFKATKETRYLEESRLWAQRLVARQMSDEQIQHFWSANQDGSRPYFHAAEAGLPVIALCEYLSIEDDSARAESVKRIVNLACEFEITISNRVINPFGYPRQYVKGVNESKREAFFVAHNNESGYWWQGENARLGSLATMAYLAQPHIASQEVQQQLSVFAQDALNWVVGLNPYDMCMLDGHGRNNPDYLPQYGFFNAKGGVCNGITGGFEDEEDIAFNPPAQKEDVLQNWRWGEQWIPHGAWYLLAIMSQAQHVSQLATSKNMKEE</sequence>
<keyword evidence="4" id="KW-0326">Glycosidase</keyword>
<organism evidence="8">
    <name type="scientific">Vibrio alginolyticus</name>
    <dbReference type="NCBI Taxonomy" id="663"/>
    <lineage>
        <taxon>Bacteria</taxon>
        <taxon>Pseudomonadati</taxon>
        <taxon>Pseudomonadota</taxon>
        <taxon>Gammaproteobacteria</taxon>
        <taxon>Vibrionales</taxon>
        <taxon>Vibrionaceae</taxon>
        <taxon>Vibrio</taxon>
    </lineage>
</organism>
<evidence type="ECO:0000313" key="8">
    <source>
        <dbReference type="EMBL" id="ARP19415.1"/>
    </source>
</evidence>
<evidence type="ECO:0000256" key="2">
    <source>
        <dbReference type="ARBA" id="ARBA00022801"/>
    </source>
</evidence>
<name>A0A1W6U8R4_VIBAL</name>
<evidence type="ECO:0000259" key="6">
    <source>
        <dbReference type="Pfam" id="PF00759"/>
    </source>
</evidence>
<dbReference type="SUPFAM" id="SSF48208">
    <property type="entry name" value="Six-hairpin glycosidases"/>
    <property type="match status" value="1"/>
</dbReference>
<dbReference type="Pfam" id="PF02927">
    <property type="entry name" value="CelD_N"/>
    <property type="match status" value="1"/>
</dbReference>
<dbReference type="Pfam" id="PF00759">
    <property type="entry name" value="Glyco_hydro_9"/>
    <property type="match status" value="1"/>
</dbReference>
<dbReference type="InterPro" id="IPR001701">
    <property type="entry name" value="Glyco_hydro_9"/>
</dbReference>
<evidence type="ECO:0000256" key="5">
    <source>
        <dbReference type="ARBA" id="ARBA00023326"/>
    </source>
</evidence>
<dbReference type="InterPro" id="IPR013783">
    <property type="entry name" value="Ig-like_fold"/>
</dbReference>
<dbReference type="GO" id="GO:0008810">
    <property type="term" value="F:cellulase activity"/>
    <property type="evidence" value="ECO:0007669"/>
    <property type="project" value="InterPro"/>
</dbReference>
<feature type="domain" description="Cellulase Ig-like" evidence="7">
    <location>
        <begin position="6"/>
        <end position="84"/>
    </location>
</feature>
<feature type="domain" description="Glycoside hydrolase family 9" evidence="6">
    <location>
        <begin position="98"/>
        <end position="500"/>
    </location>
</feature>
<keyword evidence="3" id="KW-0119">Carbohydrate metabolism</keyword>
<keyword evidence="5" id="KW-0624">Polysaccharide degradation</keyword>